<keyword evidence="3" id="KW-1185">Reference proteome</keyword>
<sequence length="361" mass="40279">MTNPTRTPVDHAAYYLVHAAVTAPSLHNTQPWRFVHQDGELQLYTDASRRLPVADRDGRELVISCGAALFNVLLAMRHLGFLPHVHAFPDPATPDLLASIRWGPYARPTTAGEAMYATLLHRHTHRGPFRTDPLPATLIDELREHAHHENTDLWPLTRTDELRRLSALIRAAETRQRDHPAYTAELANWTPPPHSLRRDGVPADAYPRDPDSTAFAGRDFAAHARMGYGDKEMPPAARRSLGLATVLSTGCDRRDDWLRAGQGLQRVLLHAAAHHVSAAFHTQPLELPELREQLRPAAMTNHYQQVVLRLGYHAHPHPTPRRPVHDVLAHRALLPTPPARNGAERPSRPAPSSPVQARGQT</sequence>
<dbReference type="SUPFAM" id="SSF55469">
    <property type="entry name" value="FMN-dependent nitroreductase-like"/>
    <property type="match status" value="2"/>
</dbReference>
<name>A0A4D4KLU9_STRVO</name>
<dbReference type="Proteomes" id="UP000301309">
    <property type="component" value="Unassembled WGS sequence"/>
</dbReference>
<proteinExistence type="predicted"/>
<feature type="region of interest" description="Disordered" evidence="1">
    <location>
        <begin position="335"/>
        <end position="361"/>
    </location>
</feature>
<comment type="caution">
    <text evidence="2">The sequence shown here is derived from an EMBL/GenBank/DDBJ whole genome shotgun (WGS) entry which is preliminary data.</text>
</comment>
<dbReference type="OrthoDB" id="8156917at2"/>
<dbReference type="Gene3D" id="3.40.109.10">
    <property type="entry name" value="NADH Oxidase"/>
    <property type="match status" value="1"/>
</dbReference>
<accession>A0A4D4KLU9</accession>
<dbReference type="PANTHER" id="PTHR23026">
    <property type="entry name" value="NADPH NITROREDUCTASE"/>
    <property type="match status" value="1"/>
</dbReference>
<organism evidence="2 3">
    <name type="scientific">Streptomyces violaceusniger</name>
    <dbReference type="NCBI Taxonomy" id="68280"/>
    <lineage>
        <taxon>Bacteria</taxon>
        <taxon>Bacillati</taxon>
        <taxon>Actinomycetota</taxon>
        <taxon>Actinomycetes</taxon>
        <taxon>Kitasatosporales</taxon>
        <taxon>Streptomycetaceae</taxon>
        <taxon>Streptomyces</taxon>
        <taxon>Streptomyces violaceusniger group</taxon>
    </lineage>
</organism>
<reference evidence="2 3" key="1">
    <citation type="journal article" date="2020" name="Int. J. Syst. Evol. Microbiol.">
        <title>Reclassification of Streptomyces castelarensis and Streptomyces sporoclivatus as later heterotypic synonyms of Streptomyces antimycoticus.</title>
        <authorList>
            <person name="Komaki H."/>
            <person name="Tamura T."/>
        </authorList>
    </citation>
    <scope>NUCLEOTIDE SEQUENCE [LARGE SCALE GENOMIC DNA]</scope>
    <source>
        <strain evidence="2 3">NBRC 13459</strain>
    </source>
</reference>
<evidence type="ECO:0000256" key="1">
    <source>
        <dbReference type="SAM" id="MobiDB-lite"/>
    </source>
</evidence>
<dbReference type="GO" id="GO:0016491">
    <property type="term" value="F:oxidoreductase activity"/>
    <property type="evidence" value="ECO:0007669"/>
    <property type="project" value="InterPro"/>
</dbReference>
<dbReference type="InterPro" id="IPR000415">
    <property type="entry name" value="Nitroreductase-like"/>
</dbReference>
<evidence type="ECO:0000313" key="3">
    <source>
        <dbReference type="Proteomes" id="UP000301309"/>
    </source>
</evidence>
<dbReference type="InterPro" id="IPR050627">
    <property type="entry name" value="Nitroreductase/BluB"/>
</dbReference>
<dbReference type="AlphaFoldDB" id="A0A4D4KLU9"/>
<evidence type="ECO:0008006" key="4">
    <source>
        <dbReference type="Google" id="ProtNLM"/>
    </source>
</evidence>
<evidence type="ECO:0000313" key="2">
    <source>
        <dbReference type="EMBL" id="GDY50201.1"/>
    </source>
</evidence>
<dbReference type="RefSeq" id="WP_137976102.1">
    <property type="nucleotide sequence ID" value="NZ_BAAASO010000073.1"/>
</dbReference>
<protein>
    <recommendedName>
        <fullName evidence="4">Nitroreductase domain-containing protein</fullName>
    </recommendedName>
</protein>
<dbReference type="NCBIfam" id="NF047509">
    <property type="entry name" value="Rv3131_FMN_oxido"/>
    <property type="match status" value="1"/>
</dbReference>
<dbReference type="EMBL" id="BJHW01000001">
    <property type="protein sequence ID" value="GDY50201.1"/>
    <property type="molecule type" value="Genomic_DNA"/>
</dbReference>
<gene>
    <name evidence="2" type="ORF">SVIO_008240</name>
</gene>
<dbReference type="PANTHER" id="PTHR23026:SF123">
    <property type="entry name" value="NAD(P)H NITROREDUCTASE RV3131-RELATED"/>
    <property type="match status" value="1"/>
</dbReference>